<reference evidence="1" key="1">
    <citation type="submission" date="2018-05" db="EMBL/GenBank/DDBJ databases">
        <authorList>
            <person name="Lanie J.A."/>
            <person name="Ng W.-L."/>
            <person name="Kazmierczak K.M."/>
            <person name="Andrzejewski T.M."/>
            <person name="Davidsen T.M."/>
            <person name="Wayne K.J."/>
            <person name="Tettelin H."/>
            <person name="Glass J.I."/>
            <person name="Rusch D."/>
            <person name="Podicherti R."/>
            <person name="Tsui H.-C.T."/>
            <person name="Winkler M.E."/>
        </authorList>
    </citation>
    <scope>NUCLEOTIDE SEQUENCE</scope>
</reference>
<protein>
    <submittedName>
        <fullName evidence="1">Uncharacterized protein</fullName>
    </submittedName>
</protein>
<accession>A0A382XXK4</accession>
<proteinExistence type="predicted"/>
<gene>
    <name evidence="1" type="ORF">METZ01_LOCUS428587</name>
</gene>
<sequence>MAKLTDEVSTFTQSQHFLLLDANLKPNAESLLAHWCDDVGEVVSQESMSRALSSVARLDVPIDQRRAFPELLQAFLEFLP</sequence>
<dbReference type="EMBL" id="UINC01171258">
    <property type="protein sequence ID" value="SVD75733.1"/>
    <property type="molecule type" value="Genomic_DNA"/>
</dbReference>
<feature type="non-terminal residue" evidence="1">
    <location>
        <position position="80"/>
    </location>
</feature>
<dbReference type="AlphaFoldDB" id="A0A382XXK4"/>
<name>A0A382XXK4_9ZZZZ</name>
<organism evidence="1">
    <name type="scientific">marine metagenome</name>
    <dbReference type="NCBI Taxonomy" id="408172"/>
    <lineage>
        <taxon>unclassified sequences</taxon>
        <taxon>metagenomes</taxon>
        <taxon>ecological metagenomes</taxon>
    </lineage>
</organism>
<evidence type="ECO:0000313" key="1">
    <source>
        <dbReference type="EMBL" id="SVD75733.1"/>
    </source>
</evidence>